<reference evidence="3 4" key="1">
    <citation type="submission" date="2022-05" db="EMBL/GenBank/DDBJ databases">
        <title>Genome Sequencing of Bee-Associated Microbes.</title>
        <authorList>
            <person name="Dunlap C."/>
        </authorList>
    </citation>
    <scope>NUCLEOTIDE SEQUENCE [LARGE SCALE GENOMIC DNA]</scope>
    <source>
        <strain evidence="3 4">NRRL BD-083</strain>
    </source>
</reference>
<dbReference type="RefSeq" id="WP_268637354.1">
    <property type="nucleotide sequence ID" value="NZ_JAMDLZ010000017.1"/>
</dbReference>
<comment type="caution">
    <text evidence="3">The sequence shown here is derived from an EMBL/GenBank/DDBJ whole genome shotgun (WGS) entry which is preliminary data.</text>
</comment>
<evidence type="ECO:0000256" key="1">
    <source>
        <dbReference type="SAM" id="SignalP"/>
    </source>
</evidence>
<feature type="signal peptide" evidence="1">
    <location>
        <begin position="1"/>
        <end position="29"/>
    </location>
</feature>
<keyword evidence="1" id="KW-0732">Signal</keyword>
<keyword evidence="4" id="KW-1185">Reference proteome</keyword>
<accession>A0ABT4ENN5</accession>
<evidence type="ECO:0000313" key="4">
    <source>
        <dbReference type="Proteomes" id="UP001527052"/>
    </source>
</evidence>
<dbReference type="InterPro" id="IPR003343">
    <property type="entry name" value="Big_2"/>
</dbReference>
<protein>
    <submittedName>
        <fullName evidence="3">Ig-like domain-containing protein</fullName>
    </submittedName>
</protein>
<sequence>MSKLFKNGFIYLVLMLLIFSSISIGSASAAERVDYEEGVTNLNNTLENNTQIGQQLQKPETGWKRFDDTFPALKYSGGWEKFGTSSAFGGNDHRTSVGEQTLTFTFEGTKLRIISPINNNLSSEMTITIDDVVEKFSIRGTSLQWQTLVYEKIGLTQGKHNVTISTSNTGINIVDAIDIDESGYIVTPIGSPLLQPEQGWKRFDSNDPAIQYSSGWTLFSSSSDYGNSDYRTSKSGETIKFKFYGTKLRIISPINYDLATEVTITIDGSSEKFNLQNSSVQWQTFIYEKLGLVKGEHNVIISTSSTGITVFDAIDVDGKLLDENEVPSVESITLDKNEIELIEGSQDKLTATVLPENATNKKVVWTSSDDSIATVDQNGNVTALREGQAIITAKVENTELVATATVIVKKLNNESSNAILSITLVNGITKEYDVTNTVLNNYLNWFESAQGTSTFKFSKTISPYKKVTEYIVHDKIASFEVREY</sequence>
<dbReference type="Proteomes" id="UP001527052">
    <property type="component" value="Unassembled WGS sequence"/>
</dbReference>
<gene>
    <name evidence="3" type="ORF">M5W82_09930</name>
</gene>
<dbReference type="InterPro" id="IPR008964">
    <property type="entry name" value="Invasin/intimin_cell_adhesion"/>
</dbReference>
<dbReference type="Pfam" id="PF02368">
    <property type="entry name" value="Big_2"/>
    <property type="match status" value="1"/>
</dbReference>
<dbReference type="SUPFAM" id="SSF49373">
    <property type="entry name" value="Invasin/intimin cell-adhesion fragments"/>
    <property type="match status" value="1"/>
</dbReference>
<dbReference type="EMBL" id="JAMDLZ010000017">
    <property type="protein sequence ID" value="MCY9547274.1"/>
    <property type="molecule type" value="Genomic_DNA"/>
</dbReference>
<evidence type="ECO:0000259" key="2">
    <source>
        <dbReference type="SMART" id="SM00635"/>
    </source>
</evidence>
<dbReference type="SMART" id="SM00635">
    <property type="entry name" value="BID_2"/>
    <property type="match status" value="1"/>
</dbReference>
<dbReference type="Gene3D" id="2.60.40.1080">
    <property type="match status" value="1"/>
</dbReference>
<proteinExistence type="predicted"/>
<feature type="domain" description="BIG2" evidence="2">
    <location>
        <begin position="328"/>
        <end position="405"/>
    </location>
</feature>
<dbReference type="Gene3D" id="2.60.120.260">
    <property type="entry name" value="Galactose-binding domain-like"/>
    <property type="match status" value="2"/>
</dbReference>
<organism evidence="3 4">
    <name type="scientific">Lysinibacillus xylanilyticus</name>
    <dbReference type="NCBI Taxonomy" id="582475"/>
    <lineage>
        <taxon>Bacteria</taxon>
        <taxon>Bacillati</taxon>
        <taxon>Bacillota</taxon>
        <taxon>Bacilli</taxon>
        <taxon>Bacillales</taxon>
        <taxon>Bacillaceae</taxon>
        <taxon>Lysinibacillus</taxon>
    </lineage>
</organism>
<name>A0ABT4ENN5_9BACI</name>
<feature type="chain" id="PRO_5045485566" evidence="1">
    <location>
        <begin position="30"/>
        <end position="484"/>
    </location>
</feature>
<evidence type="ECO:0000313" key="3">
    <source>
        <dbReference type="EMBL" id="MCY9547274.1"/>
    </source>
</evidence>